<dbReference type="OrthoDB" id="1932754at2759"/>
<dbReference type="Proteomes" id="UP000479710">
    <property type="component" value="Unassembled WGS sequence"/>
</dbReference>
<evidence type="ECO:0000259" key="2">
    <source>
        <dbReference type="Pfam" id="PF03108"/>
    </source>
</evidence>
<gene>
    <name evidence="3" type="ORF">E2562_016988</name>
</gene>
<dbReference type="PANTHER" id="PTHR31973:SF187">
    <property type="entry name" value="MUTATOR TRANSPOSASE MUDRA PROTEIN"/>
    <property type="match status" value="1"/>
</dbReference>
<feature type="compositionally biased region" description="Basic residues" evidence="1">
    <location>
        <begin position="203"/>
        <end position="226"/>
    </location>
</feature>
<evidence type="ECO:0000313" key="4">
    <source>
        <dbReference type="Proteomes" id="UP000479710"/>
    </source>
</evidence>
<keyword evidence="4" id="KW-1185">Reference proteome</keyword>
<sequence>MPDVIVMEEEYVGVNDEGLYIHVPPVQPPEPTQPSEHVKPCGAGQPHVEVEVTDADPKEINVLHNPKLPVIERNALFPDIETFRKAIRHYAIVKGFEFANLKTDPTRFIANCKHKGCKWCIGASRLSDNRTIQIKKLPFEHECPTTKLMEGKMATQGWIAARLGDWIKKNPQKEAKDAKDKLEEEYEIKLKKRQEDVASSSKAAKKKTTPKKKRTPKKRKTPKKKKDAQAASRAPPRVVR</sequence>
<proteinExistence type="predicted"/>
<evidence type="ECO:0000256" key="1">
    <source>
        <dbReference type="SAM" id="MobiDB-lite"/>
    </source>
</evidence>
<feature type="domain" description="Transposase MuDR plant" evidence="2">
    <location>
        <begin position="77"/>
        <end position="134"/>
    </location>
</feature>
<comment type="caution">
    <text evidence="3">The sequence shown here is derived from an EMBL/GenBank/DDBJ whole genome shotgun (WGS) entry which is preliminary data.</text>
</comment>
<accession>A0A6G1EB87</accession>
<protein>
    <recommendedName>
        <fullName evidence="2">Transposase MuDR plant domain-containing protein</fullName>
    </recommendedName>
</protein>
<dbReference type="PANTHER" id="PTHR31973">
    <property type="entry name" value="POLYPROTEIN, PUTATIVE-RELATED"/>
    <property type="match status" value="1"/>
</dbReference>
<dbReference type="AlphaFoldDB" id="A0A6G1EB87"/>
<dbReference type="InterPro" id="IPR004332">
    <property type="entry name" value="Transposase_MuDR"/>
</dbReference>
<feature type="region of interest" description="Disordered" evidence="1">
    <location>
        <begin position="192"/>
        <end position="240"/>
    </location>
</feature>
<dbReference type="EMBL" id="SPHZ02000004">
    <property type="protein sequence ID" value="KAF0921714.1"/>
    <property type="molecule type" value="Genomic_DNA"/>
</dbReference>
<reference evidence="3 4" key="1">
    <citation type="submission" date="2019-11" db="EMBL/GenBank/DDBJ databases">
        <title>Whole genome sequence of Oryza granulata.</title>
        <authorList>
            <person name="Li W."/>
        </authorList>
    </citation>
    <scope>NUCLEOTIDE SEQUENCE [LARGE SCALE GENOMIC DNA]</scope>
    <source>
        <strain evidence="4">cv. Menghai</strain>
        <tissue evidence="3">Leaf</tissue>
    </source>
</reference>
<evidence type="ECO:0000313" key="3">
    <source>
        <dbReference type="EMBL" id="KAF0921714.1"/>
    </source>
</evidence>
<name>A0A6G1EB87_9ORYZ</name>
<organism evidence="3 4">
    <name type="scientific">Oryza meyeriana var. granulata</name>
    <dbReference type="NCBI Taxonomy" id="110450"/>
    <lineage>
        <taxon>Eukaryota</taxon>
        <taxon>Viridiplantae</taxon>
        <taxon>Streptophyta</taxon>
        <taxon>Embryophyta</taxon>
        <taxon>Tracheophyta</taxon>
        <taxon>Spermatophyta</taxon>
        <taxon>Magnoliopsida</taxon>
        <taxon>Liliopsida</taxon>
        <taxon>Poales</taxon>
        <taxon>Poaceae</taxon>
        <taxon>BOP clade</taxon>
        <taxon>Oryzoideae</taxon>
        <taxon>Oryzeae</taxon>
        <taxon>Oryzinae</taxon>
        <taxon>Oryza</taxon>
        <taxon>Oryza meyeriana</taxon>
    </lineage>
</organism>
<dbReference type="Pfam" id="PF03108">
    <property type="entry name" value="DBD_Tnp_Mut"/>
    <property type="match status" value="1"/>
</dbReference>